<feature type="transmembrane region" description="Helical" evidence="1">
    <location>
        <begin position="95"/>
        <end position="116"/>
    </location>
</feature>
<reference evidence="3" key="1">
    <citation type="submission" date="2018-11" db="EMBL/GenBank/DDBJ databases">
        <title>Chitinophaga lutea sp.nov., isolate from arsenic contaminated soil.</title>
        <authorList>
            <person name="Zong Y."/>
        </authorList>
    </citation>
    <scope>NUCLEOTIDE SEQUENCE [LARGE SCALE GENOMIC DNA]</scope>
    <source>
        <strain evidence="3">YLT18</strain>
    </source>
</reference>
<name>A0A3N4M9G1_9BACT</name>
<evidence type="ECO:0000313" key="2">
    <source>
        <dbReference type="EMBL" id="RPD40161.1"/>
    </source>
</evidence>
<evidence type="ECO:0000256" key="1">
    <source>
        <dbReference type="SAM" id="Phobius"/>
    </source>
</evidence>
<comment type="caution">
    <text evidence="2">The sequence shown here is derived from an EMBL/GenBank/DDBJ whole genome shotgun (WGS) entry which is preliminary data.</text>
</comment>
<dbReference type="EMBL" id="RMBX01000008">
    <property type="protein sequence ID" value="RPD40161.1"/>
    <property type="molecule type" value="Genomic_DNA"/>
</dbReference>
<protein>
    <submittedName>
        <fullName evidence="2">Uncharacterized protein</fullName>
    </submittedName>
</protein>
<sequence>MNAENTDFDRALISSLEGKKPAPGLDETIMARILLASEQERKRKKTEKTVMLIYSGLTIVTLSLLFFVKRGLSILPDLHFPELRQSLSGSPDLALYYKTAVVICIISLICFGSYFARSKSLITRRTMD</sequence>
<keyword evidence="1" id="KW-0472">Membrane</keyword>
<keyword evidence="3" id="KW-1185">Reference proteome</keyword>
<feature type="transmembrane region" description="Helical" evidence="1">
    <location>
        <begin position="51"/>
        <end position="75"/>
    </location>
</feature>
<keyword evidence="1" id="KW-0812">Transmembrane</keyword>
<organism evidence="2 3">
    <name type="scientific">Chitinophaga barathri</name>
    <dbReference type="NCBI Taxonomy" id="1647451"/>
    <lineage>
        <taxon>Bacteria</taxon>
        <taxon>Pseudomonadati</taxon>
        <taxon>Bacteroidota</taxon>
        <taxon>Chitinophagia</taxon>
        <taxon>Chitinophagales</taxon>
        <taxon>Chitinophagaceae</taxon>
        <taxon>Chitinophaga</taxon>
    </lineage>
</organism>
<dbReference type="RefSeq" id="WP_120517532.1">
    <property type="nucleotide sequence ID" value="NZ_QXZY01000009.1"/>
</dbReference>
<accession>A0A3N4M9G1</accession>
<dbReference type="Proteomes" id="UP000279089">
    <property type="component" value="Unassembled WGS sequence"/>
</dbReference>
<proteinExistence type="predicted"/>
<gene>
    <name evidence="2" type="ORF">EG028_16035</name>
</gene>
<keyword evidence="1" id="KW-1133">Transmembrane helix</keyword>
<dbReference type="AlphaFoldDB" id="A0A3N4M9G1"/>
<evidence type="ECO:0000313" key="3">
    <source>
        <dbReference type="Proteomes" id="UP000279089"/>
    </source>
</evidence>